<proteinExistence type="predicted"/>
<dbReference type="SUPFAM" id="SSF50249">
    <property type="entry name" value="Nucleic acid-binding proteins"/>
    <property type="match status" value="1"/>
</dbReference>
<protein>
    <submittedName>
        <fullName evidence="1">Uncharacterized protein</fullName>
    </submittedName>
</protein>
<evidence type="ECO:0000313" key="2">
    <source>
        <dbReference type="Proteomes" id="UP000077248"/>
    </source>
</evidence>
<dbReference type="EMBL" id="KV441482">
    <property type="protein sequence ID" value="OAG18876.1"/>
    <property type="molecule type" value="Genomic_DNA"/>
</dbReference>
<sequence>MRLKMLNGAPLRGYLTFDDDQLLPVEECRLFDAASSTLSSTNDSTPVIKWRGISFGDSRLRTGWSQPILPDCSPGRDMSDLSLPNVKESVSFLPEDTTSLESKITFEDPSLATNSFLEQSLMFHDTLLSSQVLPDDMTDKTISSSSFLTTSFGTTASDLSSPSKVGEHTVNIQVPPKMATTPLGSLPSAQRLRAIYPQTPTPNFLCAVTATPEQKEVFVRKGGYKMKLWEIIVADDTRSNFKVTFWLRPPRESNNEQDHVQNLLLQILKSIKVGDILLLRNIALTSFGDNVFGQSLNPTIARARTSIDVLTKIGAGSSAQLGGLPAPVAETLKRVKKWAKMHIASDTAGSRKRKGSAAKQGKYTKRTYRSFDVDDSMPPDTMESV</sequence>
<organism evidence="1 2">
    <name type="scientific">Alternaria alternata</name>
    <name type="common">Alternaria rot fungus</name>
    <name type="synonym">Torula alternata</name>
    <dbReference type="NCBI Taxonomy" id="5599"/>
    <lineage>
        <taxon>Eukaryota</taxon>
        <taxon>Fungi</taxon>
        <taxon>Dikarya</taxon>
        <taxon>Ascomycota</taxon>
        <taxon>Pezizomycotina</taxon>
        <taxon>Dothideomycetes</taxon>
        <taxon>Pleosporomycetidae</taxon>
        <taxon>Pleosporales</taxon>
        <taxon>Pleosporineae</taxon>
        <taxon>Pleosporaceae</taxon>
        <taxon>Alternaria</taxon>
        <taxon>Alternaria sect. Alternaria</taxon>
        <taxon>Alternaria alternata complex</taxon>
    </lineage>
</organism>
<reference evidence="1 2" key="1">
    <citation type="submission" date="2016-05" db="EMBL/GenBank/DDBJ databases">
        <title>Comparative analysis of secretome profiles of manganese(II)-oxidizing ascomycete fungi.</title>
        <authorList>
            <consortium name="DOE Joint Genome Institute"/>
            <person name="Zeiner C.A."/>
            <person name="Purvine S.O."/>
            <person name="Zink E.M."/>
            <person name="Wu S."/>
            <person name="Pasa-Tolic L."/>
            <person name="Chaput D.L."/>
            <person name="Haridas S."/>
            <person name="Grigoriev I.V."/>
            <person name="Santelli C.M."/>
            <person name="Hansel C.M."/>
        </authorList>
    </citation>
    <scope>NUCLEOTIDE SEQUENCE [LARGE SCALE GENOMIC DNA]</scope>
    <source>
        <strain evidence="1 2">SRC1lrK2f</strain>
    </source>
</reference>
<dbReference type="RefSeq" id="XP_018384297.1">
    <property type="nucleotide sequence ID" value="XM_018534642.1"/>
</dbReference>
<dbReference type="GeneID" id="29120236"/>
<dbReference type="KEGG" id="aalt:CC77DRAFT_938840"/>
<dbReference type="AlphaFoldDB" id="A0A177DHB7"/>
<evidence type="ECO:0000313" key="1">
    <source>
        <dbReference type="EMBL" id="OAG18876.1"/>
    </source>
</evidence>
<dbReference type="OMA" id="PPDTMES"/>
<dbReference type="VEuPathDB" id="FungiDB:CC77DRAFT_938840"/>
<dbReference type="InterPro" id="IPR012340">
    <property type="entry name" value="NA-bd_OB-fold"/>
</dbReference>
<dbReference type="Proteomes" id="UP000077248">
    <property type="component" value="Unassembled WGS sequence"/>
</dbReference>
<name>A0A177DHB7_ALTAL</name>
<keyword evidence="2" id="KW-1185">Reference proteome</keyword>
<gene>
    <name evidence="1" type="ORF">CC77DRAFT_938840</name>
</gene>
<accession>A0A177DHB7</accession>